<dbReference type="EMBL" id="JANPWB010000006">
    <property type="protein sequence ID" value="KAJ1177139.1"/>
    <property type="molecule type" value="Genomic_DNA"/>
</dbReference>
<protein>
    <submittedName>
        <fullName evidence="1">Uncharacterized protein</fullName>
    </submittedName>
</protein>
<evidence type="ECO:0000313" key="1">
    <source>
        <dbReference type="EMBL" id="KAJ1177139.1"/>
    </source>
</evidence>
<accession>A0AAV7TKM8</accession>
<dbReference type="AlphaFoldDB" id="A0AAV7TKM8"/>
<comment type="caution">
    <text evidence="1">The sequence shown here is derived from an EMBL/GenBank/DDBJ whole genome shotgun (WGS) entry which is preliminary data.</text>
</comment>
<proteinExistence type="predicted"/>
<gene>
    <name evidence="1" type="ORF">NDU88_002401</name>
</gene>
<sequence length="66" mass="7232">MPTHPLPASRLFLSAGRARFILSGARSGVKQRALVAMLREAKGEHMFAPRGTLAEVRLEEAENTMV</sequence>
<dbReference type="Proteomes" id="UP001066276">
    <property type="component" value="Chromosome 3_2"/>
</dbReference>
<organism evidence="1 2">
    <name type="scientific">Pleurodeles waltl</name>
    <name type="common">Iberian ribbed newt</name>
    <dbReference type="NCBI Taxonomy" id="8319"/>
    <lineage>
        <taxon>Eukaryota</taxon>
        <taxon>Metazoa</taxon>
        <taxon>Chordata</taxon>
        <taxon>Craniata</taxon>
        <taxon>Vertebrata</taxon>
        <taxon>Euteleostomi</taxon>
        <taxon>Amphibia</taxon>
        <taxon>Batrachia</taxon>
        <taxon>Caudata</taxon>
        <taxon>Salamandroidea</taxon>
        <taxon>Salamandridae</taxon>
        <taxon>Pleurodelinae</taxon>
        <taxon>Pleurodeles</taxon>
    </lineage>
</organism>
<keyword evidence="2" id="KW-1185">Reference proteome</keyword>
<evidence type="ECO:0000313" key="2">
    <source>
        <dbReference type="Proteomes" id="UP001066276"/>
    </source>
</evidence>
<reference evidence="1" key="1">
    <citation type="journal article" date="2022" name="bioRxiv">
        <title>Sequencing and chromosome-scale assembly of the giantPleurodeles waltlgenome.</title>
        <authorList>
            <person name="Brown T."/>
            <person name="Elewa A."/>
            <person name="Iarovenko S."/>
            <person name="Subramanian E."/>
            <person name="Araus A.J."/>
            <person name="Petzold A."/>
            <person name="Susuki M."/>
            <person name="Suzuki K.-i.T."/>
            <person name="Hayashi T."/>
            <person name="Toyoda A."/>
            <person name="Oliveira C."/>
            <person name="Osipova E."/>
            <person name="Leigh N.D."/>
            <person name="Simon A."/>
            <person name="Yun M.H."/>
        </authorList>
    </citation>
    <scope>NUCLEOTIDE SEQUENCE</scope>
    <source>
        <strain evidence="1">20211129_DDA</strain>
        <tissue evidence="1">Liver</tissue>
    </source>
</reference>
<name>A0AAV7TKM8_PLEWA</name>